<evidence type="ECO:0000313" key="2">
    <source>
        <dbReference type="Proteomes" id="UP001335325"/>
    </source>
</evidence>
<proteinExistence type="predicted"/>
<accession>A0ABZ1GR47</accession>
<reference evidence="1 2" key="1">
    <citation type="submission" date="2022-10" db="EMBL/GenBank/DDBJ databases">
        <title>The complete genomes of actinobacterial strains from the NBC collection.</title>
        <authorList>
            <person name="Joergensen T.S."/>
            <person name="Alvarez Arevalo M."/>
            <person name="Sterndorff E.B."/>
            <person name="Faurdal D."/>
            <person name="Vuksanovic O."/>
            <person name="Mourched A.-S."/>
            <person name="Charusanti P."/>
            <person name="Shaw S."/>
            <person name="Blin K."/>
            <person name="Weber T."/>
        </authorList>
    </citation>
    <scope>NUCLEOTIDE SEQUENCE [LARGE SCALE GENOMIC DNA]</scope>
    <source>
        <strain evidence="1 2">NBC 01753</strain>
    </source>
</reference>
<sequence>MGTTCSDGAAGRRATVADEVRADEVRADGARADGAPERAAERRIAERSVAEPGGFKGWCCWAPR</sequence>
<evidence type="ECO:0000313" key="1">
    <source>
        <dbReference type="EMBL" id="WSD07802.1"/>
    </source>
</evidence>
<dbReference type="Proteomes" id="UP001335325">
    <property type="component" value="Chromosome"/>
</dbReference>
<protein>
    <submittedName>
        <fullName evidence="1">Uncharacterized protein</fullName>
    </submittedName>
</protein>
<keyword evidence="2" id="KW-1185">Reference proteome</keyword>
<dbReference type="EMBL" id="CP109134">
    <property type="protein sequence ID" value="WSD07802.1"/>
    <property type="molecule type" value="Genomic_DNA"/>
</dbReference>
<dbReference type="GeneID" id="91544914"/>
<dbReference type="RefSeq" id="WP_326753799.1">
    <property type="nucleotide sequence ID" value="NZ_CP109134.1"/>
</dbReference>
<name>A0ABZ1GR47_9ACTN</name>
<organism evidence="1 2">
    <name type="scientific">Streptomyces hirsutus</name>
    <dbReference type="NCBI Taxonomy" id="35620"/>
    <lineage>
        <taxon>Bacteria</taxon>
        <taxon>Bacillati</taxon>
        <taxon>Actinomycetota</taxon>
        <taxon>Actinomycetes</taxon>
        <taxon>Kitasatosporales</taxon>
        <taxon>Streptomycetaceae</taxon>
        <taxon>Streptomyces</taxon>
    </lineage>
</organism>
<gene>
    <name evidence="1" type="ORF">OIE73_20060</name>
</gene>